<evidence type="ECO:0000313" key="1">
    <source>
        <dbReference type="EMBL" id="CAD7262189.1"/>
    </source>
</evidence>
<dbReference type="GO" id="GO:0045271">
    <property type="term" value="C:respiratory chain complex I"/>
    <property type="evidence" value="ECO:0007669"/>
    <property type="project" value="InterPro"/>
</dbReference>
<dbReference type="InterPro" id="IPR026193">
    <property type="entry name" value="NDUFV3"/>
</dbReference>
<gene>
    <name evidence="1" type="ORF">TSIB3V08_LOCUS6306</name>
</gene>
<dbReference type="Pfam" id="PF15880">
    <property type="entry name" value="NDUFV3"/>
    <property type="match status" value="1"/>
</dbReference>
<name>A0A7R9G1D6_TIMSH</name>
<dbReference type="Gene3D" id="1.20.1050.10">
    <property type="match status" value="1"/>
</dbReference>
<dbReference type="PANTHER" id="PTHR44490">
    <property type="entry name" value="EUKARYOTIC TRANSLATION ELONGATION FACTOR 1 EPSILON-1"/>
    <property type="match status" value="1"/>
</dbReference>
<dbReference type="GO" id="GO:0043517">
    <property type="term" value="P:positive regulation of DNA damage response, signal transduction by p53 class mediator"/>
    <property type="evidence" value="ECO:0007669"/>
    <property type="project" value="InterPro"/>
</dbReference>
<dbReference type="CDD" id="cd00299">
    <property type="entry name" value="GST_C_family"/>
    <property type="match status" value="1"/>
</dbReference>
<dbReference type="PANTHER" id="PTHR44490:SF1">
    <property type="entry name" value="EUKARYOTIC TRANSLATION ELONGATION FACTOR 1 EPSILON-1"/>
    <property type="match status" value="1"/>
</dbReference>
<dbReference type="GO" id="GO:0005634">
    <property type="term" value="C:nucleus"/>
    <property type="evidence" value="ECO:0007669"/>
    <property type="project" value="TreeGrafter"/>
</dbReference>
<dbReference type="GO" id="GO:0017101">
    <property type="term" value="C:aminoacyl-tRNA synthetase multienzyme complex"/>
    <property type="evidence" value="ECO:0007669"/>
    <property type="project" value="InterPro"/>
</dbReference>
<dbReference type="EMBL" id="OC002676">
    <property type="protein sequence ID" value="CAD7262189.1"/>
    <property type="molecule type" value="Genomic_DNA"/>
</dbReference>
<evidence type="ECO:0008006" key="2">
    <source>
        <dbReference type="Google" id="ProtNLM"/>
    </source>
</evidence>
<accession>A0A7R9G1D6</accession>
<dbReference type="InterPro" id="IPR042450">
    <property type="entry name" value="EEF1E1"/>
</dbReference>
<reference evidence="1" key="1">
    <citation type="submission" date="2020-11" db="EMBL/GenBank/DDBJ databases">
        <authorList>
            <person name="Tran Van P."/>
        </authorList>
    </citation>
    <scope>NUCLEOTIDE SEQUENCE</scope>
</reference>
<organism evidence="1">
    <name type="scientific">Timema shepardi</name>
    <name type="common">Walking stick</name>
    <dbReference type="NCBI Taxonomy" id="629360"/>
    <lineage>
        <taxon>Eukaryota</taxon>
        <taxon>Metazoa</taxon>
        <taxon>Ecdysozoa</taxon>
        <taxon>Arthropoda</taxon>
        <taxon>Hexapoda</taxon>
        <taxon>Insecta</taxon>
        <taxon>Pterygota</taxon>
        <taxon>Neoptera</taxon>
        <taxon>Polyneoptera</taxon>
        <taxon>Phasmatodea</taxon>
        <taxon>Timematodea</taxon>
        <taxon>Timematoidea</taxon>
        <taxon>Timematidae</taxon>
        <taxon>Timema</taxon>
    </lineage>
</organism>
<dbReference type="AlphaFoldDB" id="A0A7R9G1D6"/>
<dbReference type="InterPro" id="IPR036282">
    <property type="entry name" value="Glutathione-S-Trfase_C_sf"/>
</dbReference>
<dbReference type="SUPFAM" id="SSF47616">
    <property type="entry name" value="GST C-terminal domain-like"/>
    <property type="match status" value="1"/>
</dbReference>
<dbReference type="GO" id="GO:0005739">
    <property type="term" value="C:mitochondrion"/>
    <property type="evidence" value="ECO:0007669"/>
    <property type="project" value="InterPro"/>
</dbReference>
<protein>
    <recommendedName>
        <fullName evidence="2">NADH-ubiquinone oxidoreductase 9 kDa subunit</fullName>
    </recommendedName>
</protein>
<sequence>MANSYLDGLKYSTTVSSKGSKSTTTVVRNVELDAANVPGLSSAVVSIPNGEVGPGAAKQGQYKNPEYFCYNPISYFEAEIEMAKYRIPQPSSNQKYCFQPVAQPQPQVRLTVTDGESQAGLASVQEPIHLSQGLGVIPWSNTGLCFRSGPSSFFLDLFRRLSPSSEWFMSPVFSRVPLIGGLKNHNPLKGSGTSIITLAKDHKCQQFGTSEEDEALVRQWVEYTACYVNYSDIRTTAIQVLKNANALTTELSRNRLVPGIIHHSYLKAESGMDVRKLAATNLGFIKIMKELNTVLATRSYFVGNTQTLADIVIYYSLYNVMEPPPAHPTEIRTSISPSSAVELNTTCALANYATEVMGPDMCSK</sequence>
<proteinExistence type="predicted"/>